<dbReference type="EMBL" id="SMKZ01000038">
    <property type="protein sequence ID" value="TDE01980.1"/>
    <property type="molecule type" value="Genomic_DNA"/>
</dbReference>
<accession>A0A4R5CRJ1</accession>
<name>A0A4R5CRJ1_9ACTN</name>
<gene>
    <name evidence="1" type="ORF">E1269_22290</name>
</gene>
<evidence type="ECO:0000313" key="2">
    <source>
        <dbReference type="Proteomes" id="UP000294739"/>
    </source>
</evidence>
<dbReference type="InParanoid" id="A0A4R5CRJ1"/>
<sequence length="76" mass="7902">MGTWFGAVRMPAGIPVSDDIVAAALEHAGSPTSSASPRGECAADQLAADEKWLDVPHDAWLSAAYRPLPNDPSTIA</sequence>
<proteinExistence type="predicted"/>
<dbReference type="RefSeq" id="WP_131898658.1">
    <property type="nucleotide sequence ID" value="NZ_SMKZ01000038.1"/>
</dbReference>
<evidence type="ECO:0000313" key="1">
    <source>
        <dbReference type="EMBL" id="TDE01980.1"/>
    </source>
</evidence>
<dbReference type="Proteomes" id="UP000294739">
    <property type="component" value="Unassembled WGS sequence"/>
</dbReference>
<dbReference type="AlphaFoldDB" id="A0A4R5CRJ1"/>
<keyword evidence="2" id="KW-1185">Reference proteome</keyword>
<comment type="caution">
    <text evidence="1">The sequence shown here is derived from an EMBL/GenBank/DDBJ whole genome shotgun (WGS) entry which is preliminary data.</text>
</comment>
<protein>
    <submittedName>
        <fullName evidence="1">Uncharacterized protein</fullName>
    </submittedName>
</protein>
<organism evidence="1 2">
    <name type="scientific">Jiangella asiatica</name>
    <dbReference type="NCBI Taxonomy" id="2530372"/>
    <lineage>
        <taxon>Bacteria</taxon>
        <taxon>Bacillati</taxon>
        <taxon>Actinomycetota</taxon>
        <taxon>Actinomycetes</taxon>
        <taxon>Jiangellales</taxon>
        <taxon>Jiangellaceae</taxon>
        <taxon>Jiangella</taxon>
    </lineage>
</organism>
<reference evidence="1 2" key="1">
    <citation type="submission" date="2019-03" db="EMBL/GenBank/DDBJ databases">
        <title>Draft genome sequences of novel Actinobacteria.</title>
        <authorList>
            <person name="Sahin N."/>
            <person name="Ay H."/>
            <person name="Saygin H."/>
        </authorList>
    </citation>
    <scope>NUCLEOTIDE SEQUENCE [LARGE SCALE GENOMIC DNA]</scope>
    <source>
        <strain evidence="1 2">5K138</strain>
    </source>
</reference>